<evidence type="ECO:0000313" key="2">
    <source>
        <dbReference type="EnsemblPlants" id="OGLUM01G14040.1"/>
    </source>
</evidence>
<dbReference type="AlphaFoldDB" id="A0A0D9Y781"/>
<dbReference type="Gramene" id="OGLUM01G14040.1">
    <property type="protein sequence ID" value="OGLUM01G14040.1"/>
    <property type="gene ID" value="OGLUM01G14040"/>
</dbReference>
<dbReference type="Proteomes" id="UP000026961">
    <property type="component" value="Chromosome 1"/>
</dbReference>
<organism evidence="2">
    <name type="scientific">Oryza glumipatula</name>
    <dbReference type="NCBI Taxonomy" id="40148"/>
    <lineage>
        <taxon>Eukaryota</taxon>
        <taxon>Viridiplantae</taxon>
        <taxon>Streptophyta</taxon>
        <taxon>Embryophyta</taxon>
        <taxon>Tracheophyta</taxon>
        <taxon>Spermatophyta</taxon>
        <taxon>Magnoliopsida</taxon>
        <taxon>Liliopsida</taxon>
        <taxon>Poales</taxon>
        <taxon>Poaceae</taxon>
        <taxon>BOP clade</taxon>
        <taxon>Oryzoideae</taxon>
        <taxon>Oryzeae</taxon>
        <taxon>Oryzinae</taxon>
        <taxon>Oryza</taxon>
    </lineage>
</organism>
<protein>
    <submittedName>
        <fullName evidence="2">Uncharacterized protein</fullName>
    </submittedName>
</protein>
<dbReference type="STRING" id="40148.A0A0D9Y781"/>
<accession>A0A0D9Y781</accession>
<evidence type="ECO:0000313" key="3">
    <source>
        <dbReference type="Proteomes" id="UP000026961"/>
    </source>
</evidence>
<dbReference type="HOGENOM" id="CLU_1941359_0_0_1"/>
<dbReference type="EnsemblPlants" id="OGLUM01G14040.1">
    <property type="protein sequence ID" value="OGLUM01G14040.1"/>
    <property type="gene ID" value="OGLUM01G14040"/>
</dbReference>
<name>A0A0D9Y781_9ORYZ</name>
<evidence type="ECO:0000256" key="1">
    <source>
        <dbReference type="SAM" id="MobiDB-lite"/>
    </source>
</evidence>
<proteinExistence type="predicted"/>
<reference evidence="2" key="3">
    <citation type="submission" date="2018-05" db="EMBL/GenBank/DDBJ databases">
        <title>OgluRS3 (Oryza glumaepatula Reference Sequence Version 3).</title>
        <authorList>
            <person name="Zhang J."/>
            <person name="Kudrna D."/>
            <person name="Lee S."/>
            <person name="Talag J."/>
            <person name="Welchert J."/>
            <person name="Wing R.A."/>
        </authorList>
    </citation>
    <scope>NUCLEOTIDE SEQUENCE [LARGE SCALE GENOMIC DNA]</scope>
</reference>
<reference evidence="2" key="1">
    <citation type="submission" date="2013-08" db="EMBL/GenBank/DDBJ databases">
        <title>Oryza genome evolution.</title>
        <authorList>
            <person name="Wing R.A."/>
            <person name="Panaud O."/>
            <person name="Oliveira A.C."/>
        </authorList>
    </citation>
    <scope>NUCLEOTIDE SEQUENCE</scope>
</reference>
<sequence>MLFGWANFGPYSRNEIRVLWQFCGPKRRAPTSLAGPLALASASASLSSFSLPHGSRVRIAPPPRRRRNSGEILPLPALPSQGRRGGVPQRGREGGGNARREGGGGGGRRPPEAPRDPHAAAQEARHPLQA</sequence>
<reference evidence="2" key="2">
    <citation type="submission" date="2015-04" db="UniProtKB">
        <authorList>
            <consortium name="EnsemblPlants"/>
        </authorList>
    </citation>
    <scope>IDENTIFICATION</scope>
</reference>
<feature type="compositionally biased region" description="Basic and acidic residues" evidence="1">
    <location>
        <begin position="90"/>
        <end position="102"/>
    </location>
</feature>
<feature type="region of interest" description="Disordered" evidence="1">
    <location>
        <begin position="44"/>
        <end position="130"/>
    </location>
</feature>
<feature type="compositionally biased region" description="Basic and acidic residues" evidence="1">
    <location>
        <begin position="109"/>
        <end position="130"/>
    </location>
</feature>
<keyword evidence="3" id="KW-1185">Reference proteome</keyword>